<organism evidence="6 7">
    <name type="scientific">Limosilactobacillus pontis</name>
    <dbReference type="NCBI Taxonomy" id="35787"/>
    <lineage>
        <taxon>Bacteria</taxon>
        <taxon>Bacillati</taxon>
        <taxon>Bacillota</taxon>
        <taxon>Bacilli</taxon>
        <taxon>Lactobacillales</taxon>
        <taxon>Lactobacillaceae</taxon>
        <taxon>Limosilactobacillus</taxon>
    </lineage>
</organism>
<evidence type="ECO:0000313" key="6">
    <source>
        <dbReference type="EMBL" id="MDM8266194.1"/>
    </source>
</evidence>
<evidence type="ECO:0000256" key="1">
    <source>
        <dbReference type="ARBA" id="ARBA00010529"/>
    </source>
</evidence>
<evidence type="ECO:0000256" key="2">
    <source>
        <dbReference type="ARBA" id="ARBA00021922"/>
    </source>
</evidence>
<protein>
    <recommendedName>
        <fullName evidence="2">DNA-binding protein HU</fullName>
    </recommendedName>
</protein>
<dbReference type="GO" id="GO:0003677">
    <property type="term" value="F:DNA binding"/>
    <property type="evidence" value="ECO:0007669"/>
    <property type="project" value="UniProtKB-KW"/>
</dbReference>
<dbReference type="SUPFAM" id="SSF47729">
    <property type="entry name" value="IHF-like DNA-binding proteins"/>
    <property type="match status" value="1"/>
</dbReference>
<evidence type="ECO:0000256" key="4">
    <source>
        <dbReference type="ARBA" id="ARBA00023125"/>
    </source>
</evidence>
<proteinExistence type="inferred from homology"/>
<dbReference type="PANTHER" id="PTHR33175:SF3">
    <property type="entry name" value="DNA-BINDING PROTEIN HU-BETA"/>
    <property type="match status" value="1"/>
</dbReference>
<gene>
    <name evidence="6" type="ORF">QUW44_03270</name>
</gene>
<evidence type="ECO:0000256" key="3">
    <source>
        <dbReference type="ARBA" id="ARBA00023067"/>
    </source>
</evidence>
<dbReference type="InterPro" id="IPR000119">
    <property type="entry name" value="Hist_DNA-bd"/>
</dbReference>
<dbReference type="Pfam" id="PF00216">
    <property type="entry name" value="Bac_DNA_binding"/>
    <property type="match status" value="1"/>
</dbReference>
<accession>A0ABT7UWZ2</accession>
<name>A0ABT7UWZ2_9LACO</name>
<dbReference type="PANTHER" id="PTHR33175">
    <property type="entry name" value="DNA-BINDING PROTEIN HU"/>
    <property type="match status" value="1"/>
</dbReference>
<dbReference type="InterPro" id="IPR010992">
    <property type="entry name" value="IHF-like_DNA-bd_dom_sf"/>
</dbReference>
<comment type="similarity">
    <text evidence="1 5">Belongs to the bacterial histone-like protein family.</text>
</comment>
<keyword evidence="3" id="KW-0226">DNA condensation</keyword>
<reference evidence="7" key="1">
    <citation type="submission" date="2023-06" db="EMBL/GenBank/DDBJ databases">
        <title>Identification and characterization of horizontal gene transfer across gut microbiota members of farm animals based on homology search.</title>
        <authorList>
            <person name="Zeman M."/>
            <person name="Kubasova T."/>
            <person name="Jahodarova E."/>
            <person name="Nykrynova M."/>
            <person name="Rychlik I."/>
        </authorList>
    </citation>
    <scope>NUCLEOTIDE SEQUENCE [LARGE SCALE GENOMIC DNA]</scope>
    <source>
        <strain evidence="7">161_Gplus</strain>
    </source>
</reference>
<evidence type="ECO:0000256" key="5">
    <source>
        <dbReference type="RuleBase" id="RU003939"/>
    </source>
</evidence>
<dbReference type="SMART" id="SM00411">
    <property type="entry name" value="BHL"/>
    <property type="match status" value="1"/>
</dbReference>
<keyword evidence="7" id="KW-1185">Reference proteome</keyword>
<sequence>MLNKQDFVAIIAEQQDTTKKEAAHIVDAFTKAVKTVMKDNKSVSLVGFGKFVSEYKEARTRVLGFSGETIEVPAHYAHKVKLSAKIAE</sequence>
<dbReference type="RefSeq" id="WP_289585900.1">
    <property type="nucleotide sequence ID" value="NZ_JAUDDW010000007.1"/>
</dbReference>
<keyword evidence="4 6" id="KW-0238">DNA-binding</keyword>
<comment type="caution">
    <text evidence="6">The sequence shown here is derived from an EMBL/GenBank/DDBJ whole genome shotgun (WGS) entry which is preliminary data.</text>
</comment>
<reference evidence="6 7" key="2">
    <citation type="submission" date="2023-06" db="EMBL/GenBank/DDBJ databases">
        <authorList>
            <person name="Zeman M."/>
            <person name="Kubasova T."/>
            <person name="Jahodarova E."/>
            <person name="Nykrynova M."/>
            <person name="Rychlik I."/>
        </authorList>
    </citation>
    <scope>NUCLEOTIDE SEQUENCE [LARGE SCALE GENOMIC DNA]</scope>
    <source>
        <strain evidence="6 7">161_Gplus</strain>
    </source>
</reference>
<dbReference type="EMBL" id="JAUDDW010000007">
    <property type="protein sequence ID" value="MDM8266194.1"/>
    <property type="molecule type" value="Genomic_DNA"/>
</dbReference>
<dbReference type="Proteomes" id="UP001529343">
    <property type="component" value="Unassembled WGS sequence"/>
</dbReference>
<evidence type="ECO:0000313" key="7">
    <source>
        <dbReference type="Proteomes" id="UP001529343"/>
    </source>
</evidence>
<dbReference type="Gene3D" id="4.10.520.10">
    <property type="entry name" value="IHF-like DNA-binding proteins"/>
    <property type="match status" value="1"/>
</dbReference>